<sequence>MTLVACHQPNFLPWLGFFDKLAQCDRFVLLDDVQFPRTSRGTYTNRVQLMIGGGPAWLTAPVVREGVQRIREVRVDDRQPWRRKALRTIEMEYARAPLFSETMPLVRELLEHDAELIAELNEHAIRRLAPEHAHKLVRQSELGDVGGAATDLLINLVRAAGGDAYLSGDGADGYQEEPRYAAAGLGFRLHGFAHPDTGAPPGLSIVDGRMRGAV</sequence>
<keyword evidence="2" id="KW-1185">Reference proteome</keyword>
<dbReference type="InterPro" id="IPR014985">
    <property type="entry name" value="WbqC"/>
</dbReference>
<protein>
    <recommendedName>
        <fullName evidence="3">WbqC family protein</fullName>
    </recommendedName>
</protein>
<dbReference type="EMBL" id="CP087164">
    <property type="protein sequence ID" value="UGS38667.1"/>
    <property type="molecule type" value="Genomic_DNA"/>
</dbReference>
<dbReference type="KEGG" id="sbae:DSM104329_05097"/>
<evidence type="ECO:0000313" key="1">
    <source>
        <dbReference type="EMBL" id="UGS38667.1"/>
    </source>
</evidence>
<dbReference type="AlphaFoldDB" id="A0A9E7C657"/>
<accession>A0A9E7C657</accession>
<evidence type="ECO:0008006" key="3">
    <source>
        <dbReference type="Google" id="ProtNLM"/>
    </source>
</evidence>
<dbReference type="Pfam" id="PF08889">
    <property type="entry name" value="WbqC"/>
    <property type="match status" value="1"/>
</dbReference>
<dbReference type="RefSeq" id="WP_259312685.1">
    <property type="nucleotide sequence ID" value="NZ_CP087164.1"/>
</dbReference>
<name>A0A9E7C657_9ACTN</name>
<dbReference type="Proteomes" id="UP001162834">
    <property type="component" value="Chromosome"/>
</dbReference>
<proteinExistence type="predicted"/>
<evidence type="ECO:0000313" key="2">
    <source>
        <dbReference type="Proteomes" id="UP001162834"/>
    </source>
</evidence>
<reference evidence="1" key="1">
    <citation type="journal article" date="2022" name="Int. J. Syst. Evol. Microbiol.">
        <title>Pseudomonas aegrilactucae sp. nov. and Pseudomonas morbosilactucae sp. nov., pathogens causing bacterial rot of lettuce in Japan.</title>
        <authorList>
            <person name="Sawada H."/>
            <person name="Fujikawa T."/>
            <person name="Satou M."/>
        </authorList>
    </citation>
    <scope>NUCLEOTIDE SEQUENCE</scope>
    <source>
        <strain evidence="1">0166_1</strain>
    </source>
</reference>
<gene>
    <name evidence="1" type="ORF">DSM104329_05097</name>
</gene>
<organism evidence="1 2">
    <name type="scientific">Capillimicrobium parvum</name>
    <dbReference type="NCBI Taxonomy" id="2884022"/>
    <lineage>
        <taxon>Bacteria</taxon>
        <taxon>Bacillati</taxon>
        <taxon>Actinomycetota</taxon>
        <taxon>Thermoleophilia</taxon>
        <taxon>Solirubrobacterales</taxon>
        <taxon>Capillimicrobiaceae</taxon>
        <taxon>Capillimicrobium</taxon>
    </lineage>
</organism>